<dbReference type="InterPro" id="IPR013744">
    <property type="entry name" value="SidJ"/>
</dbReference>
<dbReference type="InterPro" id="IPR029058">
    <property type="entry name" value="AB_hydrolase_fold"/>
</dbReference>
<organism evidence="1 2">
    <name type="scientific">Cladophialophora carrionii</name>
    <dbReference type="NCBI Taxonomy" id="86049"/>
    <lineage>
        <taxon>Eukaryota</taxon>
        <taxon>Fungi</taxon>
        <taxon>Dikarya</taxon>
        <taxon>Ascomycota</taxon>
        <taxon>Pezizomycotina</taxon>
        <taxon>Eurotiomycetes</taxon>
        <taxon>Chaetothyriomycetidae</taxon>
        <taxon>Chaetothyriales</taxon>
        <taxon>Herpotrichiellaceae</taxon>
        <taxon>Cladophialophora</taxon>
    </lineage>
</organism>
<dbReference type="VEuPathDB" id="FungiDB:G647_03666"/>
<dbReference type="EMBL" id="LGRB01000019">
    <property type="protein sequence ID" value="OCT45773.1"/>
    <property type="molecule type" value="Genomic_DNA"/>
</dbReference>
<reference evidence="2" key="1">
    <citation type="submission" date="2015-07" db="EMBL/GenBank/DDBJ databases">
        <authorList>
            <person name="Teixeira M.M."/>
            <person name="Souza R.C."/>
            <person name="Almeida L.G."/>
            <person name="Vicente V.A."/>
            <person name="de Hoog S."/>
            <person name="Bocca A.L."/>
            <person name="de Almeida S.R."/>
            <person name="Vasconcelos A.T."/>
            <person name="Felipe M.S."/>
        </authorList>
    </citation>
    <scope>NUCLEOTIDE SEQUENCE [LARGE SCALE GENOMIC DNA]</scope>
    <source>
        <strain evidence="2">KSF</strain>
    </source>
</reference>
<keyword evidence="2" id="KW-1185">Reference proteome</keyword>
<protein>
    <submittedName>
        <fullName evidence="1">Uncharacterized protein</fullName>
    </submittedName>
</protein>
<gene>
    <name evidence="1" type="ORF">CLCR_01710</name>
</gene>
<sequence length="219" mass="25078">MKKHNIRVGELSNCGLHMTFQQIRAAPISLRLKTRMNLLRATDKLTHTAGENVLCCRAFFVTSSFESRQHSIRLTPFYTRPDTFPVPEAEPCSQASKPVRFSMETILHAYQPKRTLLLLEYVNRSGKEDASRKLSSPPNVLLFVGGLYDNFRWPRYLDDLAALFPRDVPDQQWRVMQVQLSSNGRSWGISDLDRDVSRIELLLRRKVSITSHQTTGDSG</sequence>
<name>A0A1C1CB49_9EURO</name>
<dbReference type="OrthoDB" id="10034502at2759"/>
<accession>A0A1C1CB49</accession>
<dbReference type="AlphaFoldDB" id="A0A1C1CB49"/>
<evidence type="ECO:0000313" key="1">
    <source>
        <dbReference type="EMBL" id="OCT45773.1"/>
    </source>
</evidence>
<proteinExistence type="predicted"/>
<dbReference type="VEuPathDB" id="FungiDB:CLCR_01710"/>
<evidence type="ECO:0000313" key="2">
    <source>
        <dbReference type="Proteomes" id="UP000094526"/>
    </source>
</evidence>
<dbReference type="Gene3D" id="3.40.50.1820">
    <property type="entry name" value="alpha/beta hydrolase"/>
    <property type="match status" value="1"/>
</dbReference>
<comment type="caution">
    <text evidence="1">The sequence shown here is derived from an EMBL/GenBank/DDBJ whole genome shotgun (WGS) entry which is preliminary data.</text>
</comment>
<dbReference type="Pfam" id="PF08538">
    <property type="entry name" value="DUF1749"/>
    <property type="match status" value="1"/>
</dbReference>
<dbReference type="Proteomes" id="UP000094526">
    <property type="component" value="Unassembled WGS sequence"/>
</dbReference>